<dbReference type="EMBL" id="RBZP01000003">
    <property type="protein sequence ID" value="RKQ34683.1"/>
    <property type="molecule type" value="Genomic_DNA"/>
</dbReference>
<keyword evidence="2" id="KW-1185">Reference proteome</keyword>
<sequence length="365" mass="42940">MKEFVAFLEETGDYSLDLKHQGSKYFTVTAVIVEKIKLRKLKEKLSTFSDSPNMETIIPEIIDSDFHIYSFVINKRLLRKHSGLAYKQSFIRHLNGKLYKELYRTYENLEIIADFTETKEFLEAFKVYIEKNHIPNLFNQSEFHFSNTKEPELLQLVNLISRMVFTRYEQPNKKQVAFSLLKSKLIRVTEWPENSVGNEITLSKEEAEAYEDIIMERAVHLARDFIANYEDEKDAVIKDQVNFTKYLLFHLSLHPESYIATDEIIENLRIFKGEKVSKHYLRSNVVAPLRAKGVLIASSEKGYKLPISQKDLIDFVHFSSLRILPMIHRLQKCRDQILVATDKELDIMDYPEYKELKQYLDRMSG</sequence>
<evidence type="ECO:0000313" key="2">
    <source>
        <dbReference type="Proteomes" id="UP000269301"/>
    </source>
</evidence>
<dbReference type="OrthoDB" id="6057352at2"/>
<proteinExistence type="predicted"/>
<dbReference type="RefSeq" id="WP_121203716.1">
    <property type="nucleotide sequence ID" value="NZ_RBZP01000003.1"/>
</dbReference>
<reference evidence="1 2" key="1">
    <citation type="journal article" date="2016" name="Int. J. Syst. Evol. Microbiol.">
        <title>Oceanobacillus halophilus sp. nov., a novel moderately halophilic bacterium from a hypersaline lake.</title>
        <authorList>
            <person name="Amoozegar M.A."/>
            <person name="Bagheri M."/>
            <person name="Makhdoumi A."/>
            <person name="Nikou M.M."/>
            <person name="Fazeli S.A.S."/>
            <person name="Schumann P."/>
            <person name="Sproer C."/>
            <person name="Sanchez-Porro C."/>
            <person name="Ventosa A."/>
        </authorList>
    </citation>
    <scope>NUCLEOTIDE SEQUENCE [LARGE SCALE GENOMIC DNA]</scope>
    <source>
        <strain evidence="1 2">DSM 23996</strain>
    </source>
</reference>
<dbReference type="InterPro" id="IPR024524">
    <property type="entry name" value="DUF3800"/>
</dbReference>
<protein>
    <submittedName>
        <fullName evidence="1">DUF3800 domain-containing protein</fullName>
    </submittedName>
</protein>
<dbReference type="Proteomes" id="UP000269301">
    <property type="component" value="Unassembled WGS sequence"/>
</dbReference>
<name>A0A495A574_9BACI</name>
<dbReference type="AlphaFoldDB" id="A0A495A574"/>
<dbReference type="Pfam" id="PF12686">
    <property type="entry name" value="DUF3800"/>
    <property type="match status" value="1"/>
</dbReference>
<accession>A0A495A574</accession>
<organism evidence="1 2">
    <name type="scientific">Oceanobacillus halophilus</name>
    <dbReference type="NCBI Taxonomy" id="930130"/>
    <lineage>
        <taxon>Bacteria</taxon>
        <taxon>Bacillati</taxon>
        <taxon>Bacillota</taxon>
        <taxon>Bacilli</taxon>
        <taxon>Bacillales</taxon>
        <taxon>Bacillaceae</taxon>
        <taxon>Oceanobacillus</taxon>
    </lineage>
</organism>
<comment type="caution">
    <text evidence="1">The sequence shown here is derived from an EMBL/GenBank/DDBJ whole genome shotgun (WGS) entry which is preliminary data.</text>
</comment>
<evidence type="ECO:0000313" key="1">
    <source>
        <dbReference type="EMBL" id="RKQ34683.1"/>
    </source>
</evidence>
<gene>
    <name evidence="1" type="ORF">D8M06_07115</name>
</gene>